<evidence type="ECO:0000256" key="1">
    <source>
        <dbReference type="ARBA" id="ARBA00010688"/>
    </source>
</evidence>
<protein>
    <submittedName>
        <fullName evidence="5">2-keto-3-deoxygluconate kinase</fullName>
    </submittedName>
</protein>
<dbReference type="InterPro" id="IPR011611">
    <property type="entry name" value="PfkB_dom"/>
</dbReference>
<evidence type="ECO:0000259" key="4">
    <source>
        <dbReference type="Pfam" id="PF00294"/>
    </source>
</evidence>
<dbReference type="PANTHER" id="PTHR43085">
    <property type="entry name" value="HEXOKINASE FAMILY MEMBER"/>
    <property type="match status" value="1"/>
</dbReference>
<dbReference type="OrthoDB" id="96179at2157"/>
<dbReference type="PANTHER" id="PTHR43085:SF57">
    <property type="entry name" value="CARBOHYDRATE KINASE PFKB DOMAIN-CONTAINING PROTEIN"/>
    <property type="match status" value="1"/>
</dbReference>
<dbReference type="InterPro" id="IPR002139">
    <property type="entry name" value="Ribo/fructo_kinase"/>
</dbReference>
<evidence type="ECO:0000256" key="3">
    <source>
        <dbReference type="ARBA" id="ARBA00022777"/>
    </source>
</evidence>
<dbReference type="AlphaFoldDB" id="A0A1H1IDG1"/>
<dbReference type="RefSeq" id="WP_090384531.1">
    <property type="nucleotide sequence ID" value="NZ_FNLC01000004.1"/>
</dbReference>
<dbReference type="NCBIfam" id="NF041332">
    <property type="entry name" value="KDG_KDGal_kin_Halo"/>
    <property type="match status" value="1"/>
</dbReference>
<dbReference type="EMBL" id="FNLC01000004">
    <property type="protein sequence ID" value="SDR35711.1"/>
    <property type="molecule type" value="Genomic_DNA"/>
</dbReference>
<dbReference type="InterPro" id="IPR029056">
    <property type="entry name" value="Ribokinase-like"/>
</dbReference>
<reference evidence="6" key="1">
    <citation type="submission" date="2016-10" db="EMBL/GenBank/DDBJ databases">
        <authorList>
            <person name="Varghese N."/>
            <person name="Submissions S."/>
        </authorList>
    </citation>
    <scope>NUCLEOTIDE SEQUENCE [LARGE SCALE GENOMIC DNA]</scope>
    <source>
        <strain evidence="6">DSM 24767</strain>
    </source>
</reference>
<comment type="similarity">
    <text evidence="1">Belongs to the carbohydrate kinase PfkB family.</text>
</comment>
<gene>
    <name evidence="5" type="ORF">SAMN04489842_3458</name>
</gene>
<sequence length="319" mass="34282">MSGDDLVAFGETMLRLSPPGNERIESADEFEVCAGGAESNVAIAAQRLGTSATWMSKVPETPLGRRAVGELRQHGIETDVVWSHRGRQGTYYLERAGEPRGTNVIYDRENTAVSTAKARQLDLERIKSASMFFTTGITPALSSTLRDTTASLIKAAQTGGTTTAVDFNYRNKLWSPEEAAETMTHLFPGIDLLVIAARDARTVLGIEGDPRQLAHRLGSEYDFETVVVTRGAEGAVGWHDSVVHEQPAFETDTVSKIGTGDAFTGAFIARRLDGDDVPTALEYAAAAAALKRTIPGDIALITEEEVEAVVRDGGEALSR</sequence>
<dbReference type="PRINTS" id="PR00990">
    <property type="entry name" value="RIBOKINASE"/>
</dbReference>
<evidence type="ECO:0000256" key="2">
    <source>
        <dbReference type="ARBA" id="ARBA00022679"/>
    </source>
</evidence>
<dbReference type="InterPro" id="IPR054871">
    <property type="entry name" value="KDG_KDGal_kin_Halo"/>
</dbReference>
<dbReference type="CDD" id="cd01166">
    <property type="entry name" value="KdgK"/>
    <property type="match status" value="1"/>
</dbReference>
<evidence type="ECO:0000313" key="6">
    <source>
        <dbReference type="Proteomes" id="UP000198848"/>
    </source>
</evidence>
<dbReference type="Pfam" id="PF00294">
    <property type="entry name" value="PfkB"/>
    <property type="match status" value="1"/>
</dbReference>
<organism evidence="5 6">
    <name type="scientific">Natronobacterium texcoconense</name>
    <dbReference type="NCBI Taxonomy" id="1095778"/>
    <lineage>
        <taxon>Archaea</taxon>
        <taxon>Methanobacteriati</taxon>
        <taxon>Methanobacteriota</taxon>
        <taxon>Stenosarchaea group</taxon>
        <taxon>Halobacteria</taxon>
        <taxon>Halobacteriales</taxon>
        <taxon>Natrialbaceae</taxon>
        <taxon>Natronobacterium</taxon>
    </lineage>
</organism>
<dbReference type="STRING" id="1095778.SAMN04489842_3458"/>
<dbReference type="InterPro" id="IPR050306">
    <property type="entry name" value="PfkB_Carbo_kinase"/>
</dbReference>
<dbReference type="GO" id="GO:0016301">
    <property type="term" value="F:kinase activity"/>
    <property type="evidence" value="ECO:0007669"/>
    <property type="project" value="UniProtKB-KW"/>
</dbReference>
<dbReference type="SUPFAM" id="SSF53613">
    <property type="entry name" value="Ribokinase-like"/>
    <property type="match status" value="1"/>
</dbReference>
<accession>A0A1H1IDG1</accession>
<feature type="domain" description="Carbohydrate kinase PfkB" evidence="4">
    <location>
        <begin position="5"/>
        <end position="299"/>
    </location>
</feature>
<keyword evidence="6" id="KW-1185">Reference proteome</keyword>
<evidence type="ECO:0000313" key="5">
    <source>
        <dbReference type="EMBL" id="SDR35711.1"/>
    </source>
</evidence>
<dbReference type="Gene3D" id="3.40.1190.20">
    <property type="match status" value="1"/>
</dbReference>
<dbReference type="Proteomes" id="UP000198848">
    <property type="component" value="Unassembled WGS sequence"/>
</dbReference>
<name>A0A1H1IDG1_NATTX</name>
<keyword evidence="3 5" id="KW-0418">Kinase</keyword>
<proteinExistence type="inferred from homology"/>
<keyword evidence="2" id="KW-0808">Transferase</keyword>